<dbReference type="InterPro" id="IPR052530">
    <property type="entry name" value="NAD(P)H_nitroreductase"/>
</dbReference>
<dbReference type="AlphaFoldDB" id="A0A4P7NWG4"/>
<dbReference type="Pfam" id="PF00881">
    <property type="entry name" value="Nitroreductase"/>
    <property type="match status" value="1"/>
</dbReference>
<keyword evidence="5" id="KW-0521">NADP</keyword>
<evidence type="ECO:0000256" key="7">
    <source>
        <dbReference type="ARBA" id="ARBA00023027"/>
    </source>
</evidence>
<comment type="similarity">
    <text evidence="2">Belongs to the nitroreductase family.</text>
</comment>
<evidence type="ECO:0000256" key="1">
    <source>
        <dbReference type="ARBA" id="ARBA00001917"/>
    </source>
</evidence>
<accession>A0A4P7NWG4</accession>
<comment type="cofactor">
    <cofactor evidence="1">
        <name>FMN</name>
        <dbReference type="ChEBI" id="CHEBI:58210"/>
    </cofactor>
</comment>
<keyword evidence="10" id="KW-1185">Reference proteome</keyword>
<dbReference type="CDD" id="cd02135">
    <property type="entry name" value="YdjA-like"/>
    <property type="match status" value="1"/>
</dbReference>
<evidence type="ECO:0000256" key="2">
    <source>
        <dbReference type="ARBA" id="ARBA00007118"/>
    </source>
</evidence>
<keyword evidence="4" id="KW-0288">FMN</keyword>
<dbReference type="SUPFAM" id="SSF55469">
    <property type="entry name" value="FMN-dependent nitroreductase-like"/>
    <property type="match status" value="1"/>
</dbReference>
<dbReference type="InterPro" id="IPR000415">
    <property type="entry name" value="Nitroreductase-like"/>
</dbReference>
<evidence type="ECO:0000256" key="5">
    <source>
        <dbReference type="ARBA" id="ARBA00022857"/>
    </source>
</evidence>
<evidence type="ECO:0000256" key="4">
    <source>
        <dbReference type="ARBA" id="ARBA00022643"/>
    </source>
</evidence>
<keyword evidence="3" id="KW-0285">Flavoprotein</keyword>
<evidence type="ECO:0000259" key="8">
    <source>
        <dbReference type="Pfam" id="PF00881"/>
    </source>
</evidence>
<organism evidence="9 10">
    <name type="scientific">Hydrogenovibrio crunogenus</name>
    <dbReference type="NCBI Taxonomy" id="39765"/>
    <lineage>
        <taxon>Bacteria</taxon>
        <taxon>Pseudomonadati</taxon>
        <taxon>Pseudomonadota</taxon>
        <taxon>Gammaproteobacteria</taxon>
        <taxon>Thiotrichales</taxon>
        <taxon>Piscirickettsiaceae</taxon>
        <taxon>Hydrogenovibrio</taxon>
    </lineage>
</organism>
<name>A0A4P7NWG4_9GAMM</name>
<protein>
    <submittedName>
        <fullName evidence="9">NAD(P)H nitroreductase YdjA</fullName>
        <ecNumber evidence="9">1.-.-.-</ecNumber>
    </submittedName>
</protein>
<dbReference type="InterPro" id="IPR026021">
    <property type="entry name" value="YdjA-like"/>
</dbReference>
<reference evidence="9 10" key="1">
    <citation type="submission" date="2018-08" db="EMBL/GenBank/DDBJ databases">
        <title>Horizontal acquisition of hydrogen conversion ability and other habitat adaptations in Hydrogenovibrio crunogenus strains.</title>
        <authorList>
            <person name="Gonnella G."/>
            <person name="Adam N."/>
            <person name="Perner M."/>
        </authorList>
    </citation>
    <scope>NUCLEOTIDE SEQUENCE [LARGE SCALE GENOMIC DNA]</scope>
    <source>
        <strain evidence="9 10">SP-41</strain>
    </source>
</reference>
<dbReference type="PANTHER" id="PTHR43821">
    <property type="entry name" value="NAD(P)H NITROREDUCTASE YDJA-RELATED"/>
    <property type="match status" value="1"/>
</dbReference>
<evidence type="ECO:0000313" key="9">
    <source>
        <dbReference type="EMBL" id="QBZ82023.1"/>
    </source>
</evidence>
<dbReference type="GO" id="GO:0016491">
    <property type="term" value="F:oxidoreductase activity"/>
    <property type="evidence" value="ECO:0007669"/>
    <property type="project" value="UniProtKB-KW"/>
</dbReference>
<proteinExistence type="inferred from homology"/>
<dbReference type="EMBL" id="CP032096">
    <property type="protein sequence ID" value="QBZ82023.1"/>
    <property type="molecule type" value="Genomic_DNA"/>
</dbReference>
<keyword evidence="6 9" id="KW-0560">Oxidoreductase</keyword>
<feature type="domain" description="Nitroreductase" evidence="8">
    <location>
        <begin position="7"/>
        <end position="168"/>
    </location>
</feature>
<evidence type="ECO:0000256" key="3">
    <source>
        <dbReference type="ARBA" id="ARBA00022630"/>
    </source>
</evidence>
<dbReference type="InterPro" id="IPR029479">
    <property type="entry name" value="Nitroreductase"/>
</dbReference>
<dbReference type="Gene3D" id="3.40.109.10">
    <property type="entry name" value="NADH Oxidase"/>
    <property type="match status" value="1"/>
</dbReference>
<dbReference type="EC" id="1.-.-.-" evidence="9"/>
<sequence length="188" mass="21432">MSILEIIKSRRTIYQFIPKLIPLDSLNLCLEAAIWAPNHKMTEPWRFWVIGKETQSELAVIYAENRALKRAEKGSDNYDDIYQKALSKFLAIPQVILVGQLLAKDKVTIQEDYAACSCAIQNFQLAAWEIEIGVQWSTGPIIEDKRTYEILKMESIDLKLIGALYMGYPNCVGKSTRQPIEKVTSYLA</sequence>
<gene>
    <name evidence="9" type="primary">ydjA</name>
    <name evidence="9" type="ORF">GHNINEIG_00047</name>
</gene>
<dbReference type="OrthoDB" id="9773807at2"/>
<dbReference type="Proteomes" id="UP000296201">
    <property type="component" value="Chromosome"/>
</dbReference>
<keyword evidence="7" id="KW-0520">NAD</keyword>
<dbReference type="RefSeq" id="WP_135794784.1">
    <property type="nucleotide sequence ID" value="NZ_CP032096.1"/>
</dbReference>
<evidence type="ECO:0000313" key="10">
    <source>
        <dbReference type="Proteomes" id="UP000296201"/>
    </source>
</evidence>
<dbReference type="PANTHER" id="PTHR43821:SF1">
    <property type="entry name" value="NAD(P)H NITROREDUCTASE YDJA-RELATED"/>
    <property type="match status" value="1"/>
</dbReference>
<evidence type="ECO:0000256" key="6">
    <source>
        <dbReference type="ARBA" id="ARBA00023002"/>
    </source>
</evidence>